<organism evidence="1 2">
    <name type="scientific">Serinicoccus hydrothermalis</name>
    <dbReference type="NCBI Taxonomy" id="1758689"/>
    <lineage>
        <taxon>Bacteria</taxon>
        <taxon>Bacillati</taxon>
        <taxon>Actinomycetota</taxon>
        <taxon>Actinomycetes</taxon>
        <taxon>Micrococcales</taxon>
        <taxon>Ornithinimicrobiaceae</taxon>
        <taxon>Serinicoccus</taxon>
    </lineage>
</organism>
<keyword evidence="2" id="KW-1185">Reference proteome</keyword>
<name>A0A1B1NE65_9MICO</name>
<evidence type="ECO:0000313" key="1">
    <source>
        <dbReference type="EMBL" id="ANS79716.1"/>
    </source>
</evidence>
<dbReference type="OrthoDB" id="4874392at2"/>
<gene>
    <name evidence="1" type="ORF">SGUI_2320</name>
</gene>
<accession>A0A1B1NE65</accession>
<proteinExistence type="predicted"/>
<dbReference type="AlphaFoldDB" id="A0A1B1NE65"/>
<reference evidence="1 2" key="1">
    <citation type="submission" date="2016-03" db="EMBL/GenBank/DDBJ databases">
        <title>Shallow-sea hydrothermal system.</title>
        <authorList>
            <person name="Tang K."/>
        </authorList>
    </citation>
    <scope>NUCLEOTIDE SEQUENCE [LARGE SCALE GENOMIC DNA]</scope>
    <source>
        <strain evidence="1 2">JLT9</strain>
    </source>
</reference>
<dbReference type="Proteomes" id="UP000092482">
    <property type="component" value="Chromosome"/>
</dbReference>
<sequence>MDEQARLHLQRFADAYREAAPEGWVRIVTWWAKMGESPEEASLDATMAPAVVVLRDRRGFLVQEPIEPMSEPLQDLLQLEALDQDDTGWLVMRVEIDADAPEPRVEFDHETLVRAEASLQDPWADEVHHYLERHREELQGLPVEPTTEETGPALVDVPGVHEIADRIVDGLTGDHSSWIRVVMWIGRLQQEDGSTAPNNVRLNRVITWDGAQLAAQYGRTSTAHDAIEALYEAAGGVDWTQLRLIADRDGPRSILAVMDEPRRPEEGAATDPYWRQVHDYLELNQDEVEALVERLQDHGNLPGDRGGQKRAGLLSWLRRRG</sequence>
<evidence type="ECO:0000313" key="2">
    <source>
        <dbReference type="Proteomes" id="UP000092482"/>
    </source>
</evidence>
<dbReference type="KEGG" id="serj:SGUI_2320"/>
<protein>
    <submittedName>
        <fullName evidence="1">Uncharacterized protein</fullName>
    </submittedName>
</protein>
<dbReference type="EMBL" id="CP014989">
    <property type="protein sequence ID" value="ANS79716.1"/>
    <property type="molecule type" value="Genomic_DNA"/>
</dbReference>
<dbReference type="RefSeq" id="WP_066640473.1">
    <property type="nucleotide sequence ID" value="NZ_CP014989.1"/>
</dbReference>